<evidence type="ECO:0000313" key="1">
    <source>
        <dbReference type="EMBL" id="KAG0491969.1"/>
    </source>
</evidence>
<gene>
    <name evidence="1" type="ORF">HPP92_005367</name>
</gene>
<proteinExistence type="predicted"/>
<accession>A0A835RMS1</accession>
<reference evidence="1 2" key="1">
    <citation type="journal article" date="2020" name="Nat. Food">
        <title>A phased Vanilla planifolia genome enables genetic improvement of flavour and production.</title>
        <authorList>
            <person name="Hasing T."/>
            <person name="Tang H."/>
            <person name="Brym M."/>
            <person name="Khazi F."/>
            <person name="Huang T."/>
            <person name="Chambers A.H."/>
        </authorList>
    </citation>
    <scope>NUCLEOTIDE SEQUENCE [LARGE SCALE GENOMIC DNA]</scope>
    <source>
        <tissue evidence="1">Leaf</tissue>
    </source>
</reference>
<dbReference type="AlphaFoldDB" id="A0A835RMS1"/>
<dbReference type="Proteomes" id="UP000636800">
    <property type="component" value="Chromosome 2"/>
</dbReference>
<sequence length="110" mass="12715">MILDMVYNELVEAVEETKRDQCTKEERSNFGKRKAYSNSYEEATFLKGHIDQEGRYVEATLKAVYMEAINRAVSTRSPASNGEHERHHVHFNAKAASEFIRAAKKAFKRF</sequence>
<name>A0A835RMS1_VANPL</name>
<dbReference type="EMBL" id="JADCNL010000002">
    <property type="protein sequence ID" value="KAG0491969.1"/>
    <property type="molecule type" value="Genomic_DNA"/>
</dbReference>
<evidence type="ECO:0000313" key="2">
    <source>
        <dbReference type="Proteomes" id="UP000636800"/>
    </source>
</evidence>
<organism evidence="1 2">
    <name type="scientific">Vanilla planifolia</name>
    <name type="common">Vanilla</name>
    <dbReference type="NCBI Taxonomy" id="51239"/>
    <lineage>
        <taxon>Eukaryota</taxon>
        <taxon>Viridiplantae</taxon>
        <taxon>Streptophyta</taxon>
        <taxon>Embryophyta</taxon>
        <taxon>Tracheophyta</taxon>
        <taxon>Spermatophyta</taxon>
        <taxon>Magnoliopsida</taxon>
        <taxon>Liliopsida</taxon>
        <taxon>Asparagales</taxon>
        <taxon>Orchidaceae</taxon>
        <taxon>Vanilloideae</taxon>
        <taxon>Vanilleae</taxon>
        <taxon>Vanilla</taxon>
    </lineage>
</organism>
<protein>
    <submittedName>
        <fullName evidence="1">Uncharacterized protein</fullName>
    </submittedName>
</protein>
<keyword evidence="2" id="KW-1185">Reference proteome</keyword>
<comment type="caution">
    <text evidence="1">The sequence shown here is derived from an EMBL/GenBank/DDBJ whole genome shotgun (WGS) entry which is preliminary data.</text>
</comment>